<dbReference type="EMBL" id="VSRR010069506">
    <property type="protein sequence ID" value="MPC85774.1"/>
    <property type="molecule type" value="Genomic_DNA"/>
</dbReference>
<dbReference type="OrthoDB" id="2132067at2759"/>
<accession>A0A5B7IZY2</accession>
<keyword evidence="1" id="KW-0812">Transmembrane</keyword>
<keyword evidence="3" id="KW-1185">Reference proteome</keyword>
<feature type="transmembrane region" description="Helical" evidence="1">
    <location>
        <begin position="20"/>
        <end position="39"/>
    </location>
</feature>
<evidence type="ECO:0000313" key="2">
    <source>
        <dbReference type="EMBL" id="MPC85774.1"/>
    </source>
</evidence>
<keyword evidence="1" id="KW-1133">Transmembrane helix</keyword>
<keyword evidence="1" id="KW-0472">Membrane</keyword>
<evidence type="ECO:0000256" key="1">
    <source>
        <dbReference type="SAM" id="Phobius"/>
    </source>
</evidence>
<sequence>MYQDGVLFLFFSVRTERNALYAICCSWILILTSCIPLYLCHGIKKQNFDGKVYIHCGFLDEDYNHMAFHVSSVCLLGWDVRISHLP</sequence>
<comment type="caution">
    <text evidence="2">The sequence shown here is derived from an EMBL/GenBank/DDBJ whole genome shotgun (WGS) entry which is preliminary data.</text>
</comment>
<proteinExistence type="predicted"/>
<organism evidence="2 3">
    <name type="scientific">Portunus trituberculatus</name>
    <name type="common">Swimming crab</name>
    <name type="synonym">Neptunus trituberculatus</name>
    <dbReference type="NCBI Taxonomy" id="210409"/>
    <lineage>
        <taxon>Eukaryota</taxon>
        <taxon>Metazoa</taxon>
        <taxon>Ecdysozoa</taxon>
        <taxon>Arthropoda</taxon>
        <taxon>Crustacea</taxon>
        <taxon>Multicrustacea</taxon>
        <taxon>Malacostraca</taxon>
        <taxon>Eumalacostraca</taxon>
        <taxon>Eucarida</taxon>
        <taxon>Decapoda</taxon>
        <taxon>Pleocyemata</taxon>
        <taxon>Brachyura</taxon>
        <taxon>Eubrachyura</taxon>
        <taxon>Portunoidea</taxon>
        <taxon>Portunidae</taxon>
        <taxon>Portuninae</taxon>
        <taxon>Portunus</taxon>
    </lineage>
</organism>
<dbReference type="AlphaFoldDB" id="A0A5B7IZY2"/>
<reference evidence="2 3" key="1">
    <citation type="submission" date="2019-05" db="EMBL/GenBank/DDBJ databases">
        <title>Another draft genome of Portunus trituberculatus and its Hox gene families provides insights of decapod evolution.</title>
        <authorList>
            <person name="Jeong J.-H."/>
            <person name="Song I."/>
            <person name="Kim S."/>
            <person name="Choi T."/>
            <person name="Kim D."/>
            <person name="Ryu S."/>
            <person name="Kim W."/>
        </authorList>
    </citation>
    <scope>NUCLEOTIDE SEQUENCE [LARGE SCALE GENOMIC DNA]</scope>
    <source>
        <tissue evidence="2">Muscle</tissue>
    </source>
</reference>
<keyword evidence="2" id="KW-0675">Receptor</keyword>
<protein>
    <submittedName>
        <fullName evidence="2">Allatostatin-A receptor</fullName>
    </submittedName>
</protein>
<gene>
    <name evidence="2" type="primary">AR_0</name>
    <name evidence="2" type="ORF">E2C01_080567</name>
</gene>
<evidence type="ECO:0000313" key="3">
    <source>
        <dbReference type="Proteomes" id="UP000324222"/>
    </source>
</evidence>
<dbReference type="Proteomes" id="UP000324222">
    <property type="component" value="Unassembled WGS sequence"/>
</dbReference>
<name>A0A5B7IZY2_PORTR</name>